<name>A0A4Z0V412_9BACT</name>
<evidence type="ECO:0000313" key="1">
    <source>
        <dbReference type="EMBL" id="TGG36526.1"/>
    </source>
</evidence>
<gene>
    <name evidence="1" type="primary">thiS</name>
    <name evidence="1" type="ORF">EZ315_11815</name>
</gene>
<dbReference type="Gene3D" id="3.10.20.30">
    <property type="match status" value="1"/>
</dbReference>
<dbReference type="CDD" id="cd00565">
    <property type="entry name" value="Ubl_ThiS"/>
    <property type="match status" value="1"/>
</dbReference>
<dbReference type="EMBL" id="SJSA01000002">
    <property type="protein sequence ID" value="TGG36526.1"/>
    <property type="molecule type" value="Genomic_DNA"/>
</dbReference>
<protein>
    <submittedName>
        <fullName evidence="1">Sulfur carrier protein ThiS</fullName>
    </submittedName>
</protein>
<dbReference type="SUPFAM" id="SSF54285">
    <property type="entry name" value="MoaD/ThiS"/>
    <property type="match status" value="1"/>
</dbReference>
<accession>A0A4Z0V412</accession>
<dbReference type="PANTHER" id="PTHR34472:SF1">
    <property type="entry name" value="SULFUR CARRIER PROTEIN THIS"/>
    <property type="match status" value="1"/>
</dbReference>
<keyword evidence="2" id="KW-1185">Reference proteome</keyword>
<dbReference type="AlphaFoldDB" id="A0A4Z0V412"/>
<proteinExistence type="predicted"/>
<dbReference type="Pfam" id="PF02597">
    <property type="entry name" value="ThiS"/>
    <property type="match status" value="1"/>
</dbReference>
<dbReference type="InterPro" id="IPR010035">
    <property type="entry name" value="Thi_S"/>
</dbReference>
<evidence type="ECO:0000313" key="2">
    <source>
        <dbReference type="Proteomes" id="UP000297635"/>
    </source>
</evidence>
<dbReference type="InterPro" id="IPR016155">
    <property type="entry name" value="Mopterin_synth/thiamin_S_b"/>
</dbReference>
<organism evidence="1 2">
    <name type="scientific">Duncaniella freteri</name>
    <dbReference type="NCBI Taxonomy" id="2530391"/>
    <lineage>
        <taxon>Bacteria</taxon>
        <taxon>Pseudomonadati</taxon>
        <taxon>Bacteroidota</taxon>
        <taxon>Bacteroidia</taxon>
        <taxon>Bacteroidales</taxon>
        <taxon>Muribaculaceae</taxon>
        <taxon>Duncaniella</taxon>
    </lineage>
</organism>
<dbReference type="InterPro" id="IPR012675">
    <property type="entry name" value="Beta-grasp_dom_sf"/>
</dbReference>
<dbReference type="GeneID" id="82150477"/>
<sequence length="66" mass="6939">MNVTINDINLTLPSGATLLQALEVKDIKPQGIATALNGTVIPASKRESTTLKDGDKIVIIKAFYGG</sequence>
<comment type="caution">
    <text evidence="1">The sequence shown here is derived from an EMBL/GenBank/DDBJ whole genome shotgun (WGS) entry which is preliminary data.</text>
</comment>
<dbReference type="PANTHER" id="PTHR34472">
    <property type="entry name" value="SULFUR CARRIER PROTEIN THIS"/>
    <property type="match status" value="1"/>
</dbReference>
<dbReference type="RefSeq" id="WP_135472260.1">
    <property type="nucleotide sequence ID" value="NZ_CASGTF010000044.1"/>
</dbReference>
<dbReference type="Proteomes" id="UP000297635">
    <property type="component" value="Unassembled WGS sequence"/>
</dbReference>
<dbReference type="NCBIfam" id="TIGR01683">
    <property type="entry name" value="thiS"/>
    <property type="match status" value="1"/>
</dbReference>
<reference evidence="1 2" key="1">
    <citation type="submission" date="2019-02" db="EMBL/GenBank/DDBJ databases">
        <title>Isolation and identification of novel species under the genus Muribaculum.</title>
        <authorList>
            <person name="Miyake S."/>
            <person name="Ding Y."/>
            <person name="Low A."/>
            <person name="Soh M."/>
            <person name="Seedorf H."/>
        </authorList>
    </citation>
    <scope>NUCLEOTIDE SEQUENCE [LARGE SCALE GENOMIC DNA]</scope>
    <source>
        <strain evidence="1 2">TLL-A3</strain>
    </source>
</reference>
<dbReference type="InterPro" id="IPR003749">
    <property type="entry name" value="ThiS/MoaD-like"/>
</dbReference>